<accession>A0AAW6AWU9</accession>
<dbReference type="EMBL" id="JAQLGM010000013">
    <property type="protein sequence ID" value="MDB2000004.1"/>
    <property type="molecule type" value="Genomic_DNA"/>
</dbReference>
<sequence>MSNEQTLKMTELDYLTAAPHLQMIKAALPYINIQEQRIFSLLVKIGELERTVQLFGKKEEGELGICSLEEDAPASPLDMLNAMKPYGTEAEQDFIDLIINFLQGSQLYQSYMDSMDVPDQEIPRQEPRQEQVHNQERSQNERSHDRDSGNASSQNRSRNDHFRFPIDQIKNMLPPEQQSRLETAQMLMQTFQQFS</sequence>
<gene>
    <name evidence="2" type="ORF">PM006_07310</name>
</gene>
<dbReference type="AlphaFoldDB" id="A0AAW6AWU9"/>
<protein>
    <submittedName>
        <fullName evidence="2">Uncharacterized protein</fullName>
    </submittedName>
</protein>
<feature type="region of interest" description="Disordered" evidence="1">
    <location>
        <begin position="118"/>
        <end position="165"/>
    </location>
</feature>
<evidence type="ECO:0000313" key="3">
    <source>
        <dbReference type="Proteomes" id="UP001300871"/>
    </source>
</evidence>
<proteinExistence type="predicted"/>
<evidence type="ECO:0000313" key="2">
    <source>
        <dbReference type="EMBL" id="MDB2000004.1"/>
    </source>
</evidence>
<evidence type="ECO:0000256" key="1">
    <source>
        <dbReference type="SAM" id="MobiDB-lite"/>
    </source>
</evidence>
<comment type="caution">
    <text evidence="2">The sequence shown here is derived from an EMBL/GenBank/DDBJ whole genome shotgun (WGS) entry which is preliminary data.</text>
</comment>
<dbReference type="Proteomes" id="UP001300871">
    <property type="component" value="Unassembled WGS sequence"/>
</dbReference>
<name>A0AAW6AWU9_CLOSY</name>
<dbReference type="GeneID" id="57970449"/>
<feature type="compositionally biased region" description="Basic and acidic residues" evidence="1">
    <location>
        <begin position="121"/>
        <end position="148"/>
    </location>
</feature>
<organism evidence="2 3">
    <name type="scientific">Clostridium symbiosum</name>
    <name type="common">Bacteroides symbiosus</name>
    <dbReference type="NCBI Taxonomy" id="1512"/>
    <lineage>
        <taxon>Bacteria</taxon>
        <taxon>Bacillati</taxon>
        <taxon>Bacillota</taxon>
        <taxon>Clostridia</taxon>
        <taxon>Lachnospirales</taxon>
        <taxon>Lachnospiraceae</taxon>
        <taxon>Otoolea</taxon>
    </lineage>
</organism>
<reference evidence="2" key="1">
    <citation type="submission" date="2023-01" db="EMBL/GenBank/DDBJ databases">
        <title>Human gut microbiome strain richness.</title>
        <authorList>
            <person name="Chen-Liaw A."/>
        </authorList>
    </citation>
    <scope>NUCLEOTIDE SEQUENCE</scope>
    <source>
        <strain evidence="2">B1_m1001713B170214d0_201011</strain>
    </source>
</reference>
<dbReference type="RefSeq" id="WP_009298511.1">
    <property type="nucleotide sequence ID" value="NZ_CACRUA010000019.1"/>
</dbReference>